<sequence>MTSYYNYMVMCKRKSVLLSALSKMGARRSRTNDNGTQVSSPTPNYRLHNDFDIFPNEVFERILDFALCHTSGPCHIGDIPLLLLSRRFFKVGLRALVTHETFTFVMQKFDSTFHIAWLPPAVGALPSTRNLELEIFPERSAFYQTEGVLALGPYSRSLLKVIPDPVALIQKVRICIYLPLVRIHRLWSDHAAAAAAEGTVNAKLTHFFLPHDATATDVLSWMEPELTHAKAEYHLGTLKELPLKNLKLLELDFSSFTYNRVEPDCDKAVARWIGRYLQGIDVVRMAKTVRVIAAEPGWTKIIQDAMVNGLKLWVGNL</sequence>
<evidence type="ECO:0000313" key="2">
    <source>
        <dbReference type="Proteomes" id="UP001172680"/>
    </source>
</evidence>
<gene>
    <name evidence="1" type="ORF">H2199_008917</name>
</gene>
<accession>A0ACC2YHE5</accession>
<organism evidence="1 2">
    <name type="scientific">Coniosporium tulheliwenetii</name>
    <dbReference type="NCBI Taxonomy" id="3383036"/>
    <lineage>
        <taxon>Eukaryota</taxon>
        <taxon>Fungi</taxon>
        <taxon>Dikarya</taxon>
        <taxon>Ascomycota</taxon>
        <taxon>Pezizomycotina</taxon>
        <taxon>Dothideomycetes</taxon>
        <taxon>Dothideomycetes incertae sedis</taxon>
        <taxon>Coniosporium</taxon>
    </lineage>
</organism>
<dbReference type="EMBL" id="JAPDRP010000031">
    <property type="protein sequence ID" value="KAJ9634632.1"/>
    <property type="molecule type" value="Genomic_DNA"/>
</dbReference>
<reference evidence="1" key="1">
    <citation type="submission" date="2022-10" db="EMBL/GenBank/DDBJ databases">
        <title>Culturing micro-colonial fungi from biological soil crusts in the Mojave desert and describing Neophaeococcomyces mojavensis, and introducing the new genera and species Taxawa tesnikishii.</title>
        <authorList>
            <person name="Kurbessoian T."/>
            <person name="Stajich J.E."/>
        </authorList>
    </citation>
    <scope>NUCLEOTIDE SEQUENCE</scope>
    <source>
        <strain evidence="1">JES_115</strain>
    </source>
</reference>
<protein>
    <submittedName>
        <fullName evidence="1">Uncharacterized protein</fullName>
    </submittedName>
</protein>
<proteinExistence type="predicted"/>
<keyword evidence="2" id="KW-1185">Reference proteome</keyword>
<evidence type="ECO:0000313" key="1">
    <source>
        <dbReference type="EMBL" id="KAJ9634632.1"/>
    </source>
</evidence>
<comment type="caution">
    <text evidence="1">The sequence shown here is derived from an EMBL/GenBank/DDBJ whole genome shotgun (WGS) entry which is preliminary data.</text>
</comment>
<dbReference type="Proteomes" id="UP001172680">
    <property type="component" value="Unassembled WGS sequence"/>
</dbReference>
<name>A0ACC2YHE5_9PEZI</name>